<accession>A0ABR2QN97</accession>
<comment type="caution">
    <text evidence="2">The sequence shown here is derived from an EMBL/GenBank/DDBJ whole genome shotgun (WGS) entry which is preliminary data.</text>
</comment>
<keyword evidence="3" id="KW-1185">Reference proteome</keyword>
<evidence type="ECO:0000313" key="2">
    <source>
        <dbReference type="EMBL" id="KAK9002141.1"/>
    </source>
</evidence>
<feature type="compositionally biased region" description="Polar residues" evidence="1">
    <location>
        <begin position="50"/>
        <end position="77"/>
    </location>
</feature>
<gene>
    <name evidence="2" type="ORF">V6N11_024829</name>
</gene>
<feature type="region of interest" description="Disordered" evidence="1">
    <location>
        <begin position="45"/>
        <end position="77"/>
    </location>
</feature>
<proteinExistence type="predicted"/>
<dbReference type="Proteomes" id="UP001396334">
    <property type="component" value="Unassembled WGS sequence"/>
</dbReference>
<name>A0ABR2QN97_9ROSI</name>
<reference evidence="2 3" key="1">
    <citation type="journal article" date="2024" name="G3 (Bethesda)">
        <title>Genome assembly of Hibiscus sabdariffa L. provides insights into metabolisms of medicinal natural products.</title>
        <authorList>
            <person name="Kim T."/>
        </authorList>
    </citation>
    <scope>NUCLEOTIDE SEQUENCE [LARGE SCALE GENOMIC DNA]</scope>
    <source>
        <strain evidence="2">TK-2024</strain>
        <tissue evidence="2">Old leaves</tissue>
    </source>
</reference>
<evidence type="ECO:0000313" key="3">
    <source>
        <dbReference type="Proteomes" id="UP001396334"/>
    </source>
</evidence>
<protein>
    <submittedName>
        <fullName evidence="2">Uncharacterized protein</fullName>
    </submittedName>
</protein>
<sequence length="179" mass="19796">MRWCFRFSKKIGIYYAFDAEFWVVHEGLTTTCALSHSRDIIKTDCKESDQSSASPRANQDSRIIGPSSDNPSEKATNGQSILHRSCLTGCVVDDAPISSSKQPNRSRDDPFSGVDTTMTEWHQPNLPIDDASFATVAKESILHVQRDCTATKGLVHKSYMFCSLIFLVSISSETPTGIN</sequence>
<dbReference type="EMBL" id="JBBPBN010000035">
    <property type="protein sequence ID" value="KAK9002141.1"/>
    <property type="molecule type" value="Genomic_DNA"/>
</dbReference>
<feature type="region of interest" description="Disordered" evidence="1">
    <location>
        <begin position="97"/>
        <end position="116"/>
    </location>
</feature>
<evidence type="ECO:0000256" key="1">
    <source>
        <dbReference type="SAM" id="MobiDB-lite"/>
    </source>
</evidence>
<organism evidence="2 3">
    <name type="scientific">Hibiscus sabdariffa</name>
    <name type="common">roselle</name>
    <dbReference type="NCBI Taxonomy" id="183260"/>
    <lineage>
        <taxon>Eukaryota</taxon>
        <taxon>Viridiplantae</taxon>
        <taxon>Streptophyta</taxon>
        <taxon>Embryophyta</taxon>
        <taxon>Tracheophyta</taxon>
        <taxon>Spermatophyta</taxon>
        <taxon>Magnoliopsida</taxon>
        <taxon>eudicotyledons</taxon>
        <taxon>Gunneridae</taxon>
        <taxon>Pentapetalae</taxon>
        <taxon>rosids</taxon>
        <taxon>malvids</taxon>
        <taxon>Malvales</taxon>
        <taxon>Malvaceae</taxon>
        <taxon>Malvoideae</taxon>
        <taxon>Hibiscus</taxon>
    </lineage>
</organism>